<dbReference type="InterPro" id="IPR021973">
    <property type="entry name" value="SprA-related"/>
</dbReference>
<gene>
    <name evidence="2" type="ORF">JT25_016990</name>
</gene>
<dbReference type="STRING" id="1538553.JT25_016990"/>
<name>A0A126T7Y0_9GAMM</name>
<evidence type="ECO:0000313" key="2">
    <source>
        <dbReference type="EMBL" id="AMK78158.1"/>
    </source>
</evidence>
<dbReference type="AlphaFoldDB" id="A0A126T7Y0"/>
<accession>A0A126T7Y0</accession>
<dbReference type="RefSeq" id="WP_036274713.1">
    <property type="nucleotide sequence ID" value="NZ_CP014476.1"/>
</dbReference>
<organism evidence="2 3">
    <name type="scientific">Methylomonas denitrificans</name>
    <dbReference type="NCBI Taxonomy" id="1538553"/>
    <lineage>
        <taxon>Bacteria</taxon>
        <taxon>Pseudomonadati</taxon>
        <taxon>Pseudomonadota</taxon>
        <taxon>Gammaproteobacteria</taxon>
        <taxon>Methylococcales</taxon>
        <taxon>Methylococcaceae</taxon>
        <taxon>Methylomonas</taxon>
    </lineage>
</organism>
<proteinExistence type="predicted"/>
<evidence type="ECO:0000256" key="1">
    <source>
        <dbReference type="SAM" id="MobiDB-lite"/>
    </source>
</evidence>
<sequence length="173" mass="17987">MLVTASSNQTSLYRLTGRSLAATGEQAPVEPIAQTAKSGSAKSDQYSPEQQSQIAELKARDQEVRVHEQAHLSAAGGIAVSGARFTFVTGPDGQRYATGGEVNIDVSEVAGDPEATLRKAETIRRAAMAPANPSGPDQSIAAKAAAMANKARGELLNLQKEPSSNGKLIDLTA</sequence>
<feature type="region of interest" description="Disordered" evidence="1">
    <location>
        <begin position="19"/>
        <end position="52"/>
    </location>
</feature>
<dbReference type="Pfam" id="PF12118">
    <property type="entry name" value="SprA-related"/>
    <property type="match status" value="1"/>
</dbReference>
<dbReference type="KEGG" id="mdn:JT25_016990"/>
<evidence type="ECO:0008006" key="4">
    <source>
        <dbReference type="Google" id="ProtNLM"/>
    </source>
</evidence>
<dbReference type="EMBL" id="CP014476">
    <property type="protein sequence ID" value="AMK78158.1"/>
    <property type="molecule type" value="Genomic_DNA"/>
</dbReference>
<protein>
    <recommendedName>
        <fullName evidence="4">Catalase</fullName>
    </recommendedName>
</protein>
<reference evidence="2 3" key="1">
    <citation type="journal article" date="2015" name="Environ. Microbiol.">
        <title>Methane oxidation coupled to nitrate reduction under hypoxia by the Gammaproteobacterium Methylomonas denitrificans, sp. nov. type strain FJG1.</title>
        <authorList>
            <person name="Kits K.D."/>
            <person name="Klotz M.G."/>
            <person name="Stein L.Y."/>
        </authorList>
    </citation>
    <scope>NUCLEOTIDE SEQUENCE [LARGE SCALE GENOMIC DNA]</scope>
    <source>
        <strain evidence="2 3">FJG1</strain>
    </source>
</reference>
<keyword evidence="3" id="KW-1185">Reference proteome</keyword>
<evidence type="ECO:0000313" key="3">
    <source>
        <dbReference type="Proteomes" id="UP000030512"/>
    </source>
</evidence>
<dbReference type="OrthoDB" id="9812722at2"/>
<dbReference type="Proteomes" id="UP000030512">
    <property type="component" value="Chromosome"/>
</dbReference>
<feature type="compositionally biased region" description="Polar residues" evidence="1">
    <location>
        <begin position="35"/>
        <end position="52"/>
    </location>
</feature>